<protein>
    <submittedName>
        <fullName evidence="1">Putative ORFan</fullName>
    </submittedName>
</protein>
<evidence type="ECO:0000313" key="1">
    <source>
        <dbReference type="EMBL" id="QKU34075.1"/>
    </source>
</evidence>
<organism evidence="1">
    <name type="scientific">Tupanvirus deep ocean</name>
    <dbReference type="NCBI Taxonomy" id="2126984"/>
    <lineage>
        <taxon>Viruses</taxon>
        <taxon>Varidnaviria</taxon>
        <taxon>Bamfordvirae</taxon>
        <taxon>Nucleocytoviricota</taxon>
        <taxon>Megaviricetes</taxon>
        <taxon>Imitervirales</taxon>
        <taxon>Mimiviridae</taxon>
        <taxon>Megamimivirinae</taxon>
        <taxon>Tupanvirus</taxon>
        <taxon>Tupanvirus altamarinense</taxon>
    </lineage>
</organism>
<dbReference type="GeneID" id="80517380"/>
<accession>A0A6N1NFP3</accession>
<dbReference type="EMBL" id="MF405918">
    <property type="protein sequence ID" value="QKU34075.1"/>
    <property type="molecule type" value="Genomic_DNA"/>
</dbReference>
<dbReference type="RefSeq" id="YP_010780689.1">
    <property type="nucleotide sequence ID" value="NC_075038.1"/>
</dbReference>
<reference evidence="1" key="2">
    <citation type="journal article" date="2018" name="Nat. Commun.">
        <title>Tailed giant Tupanvirus possesses the most complete translational apparatus of the known virosphere.</title>
        <authorList>
            <person name="Abrahao J."/>
            <person name="Silva L."/>
            <person name="Silva L.S."/>
            <person name="Khalil J.Y.B."/>
            <person name="Rodrigues R."/>
            <person name="Arantes T."/>
            <person name="Assis F."/>
            <person name="Boratto P."/>
            <person name="Andrade M."/>
            <person name="Kroon E.G."/>
            <person name="Ribeiro B."/>
            <person name="Bergier I."/>
            <person name="Seligmann H."/>
            <person name="Ghigo E."/>
            <person name="Colson P."/>
            <person name="Levasseur A."/>
            <person name="Kroemer G."/>
            <person name="Raoult D."/>
            <person name="La Scola B."/>
        </authorList>
    </citation>
    <scope>NUCLEOTIDE SEQUENCE [LARGE SCALE GENOMIC DNA]</scope>
    <source>
        <strain evidence="1">Deep ocean</strain>
    </source>
</reference>
<reference evidence="1" key="1">
    <citation type="submission" date="2017-06" db="EMBL/GenBank/DDBJ databases">
        <authorList>
            <person name="Assis F.L."/>
            <person name="Abrahao J.S."/>
            <person name="Silva L."/>
            <person name="Khalil J.B."/>
            <person name="Rodrigues R."/>
            <person name="Silva L.S."/>
            <person name="Boratto P."/>
            <person name="Andrade M."/>
            <person name="Kroon E.G."/>
            <person name="Ribeiro B."/>
            <person name="Bergier I."/>
            <person name="Seligmann H."/>
            <person name="Ghigo E."/>
            <person name="Colson P."/>
            <person name="Levasseur A."/>
            <person name="Raoult D."/>
            <person name="Scola B.L."/>
        </authorList>
    </citation>
    <scope>NUCLEOTIDE SEQUENCE</scope>
    <source>
        <strain evidence="1">Deep ocean</strain>
    </source>
</reference>
<dbReference type="KEGG" id="vg:80517380"/>
<proteinExistence type="predicted"/>
<name>A0A6N1NFP3_9VIRU</name>
<sequence>MDYKLKYYKYKAKYLKLKQKLTLVQVGGKLFQKKQILYIVATISQPKLKKISKEITDTIIGNNIKPYRAPHITLFNLIINAENDYSVIFQNEKFYDQIKNYYKEIIVNRLDPLILEAKPFPRDFSFPGFMPRYFIKNYKSLDPQKILDFRKKIFDLIEKYLGKTKITEFIDDRGAKYYIYSYRGKELFAESSYYDKWKPHLDFLNSFDIQKNNPKLYEELEQYYSGSDKVDVLVNRINHIPQEYLSEINMATQMRNMTYAIDHVLQKKFKV</sequence>